<accession>A0A7T0PXV8</accession>
<dbReference type="PIRSF" id="PIRSF000429">
    <property type="entry name" value="Ac-CoA_Ac_transf"/>
    <property type="match status" value="1"/>
</dbReference>
<dbReference type="InterPro" id="IPR020615">
    <property type="entry name" value="Thiolase_acyl_enz_int_AS"/>
</dbReference>
<evidence type="ECO:0000256" key="7">
    <source>
        <dbReference type="PIRSR" id="PIRSR000429-1"/>
    </source>
</evidence>
<evidence type="ECO:0000256" key="1">
    <source>
        <dbReference type="ARBA" id="ARBA00010982"/>
    </source>
</evidence>
<dbReference type="KEGG" id="arep:ID810_04810"/>
<feature type="active site" description="Proton acceptor" evidence="7">
    <location>
        <position position="390"/>
    </location>
</feature>
<dbReference type="NCBIfam" id="TIGR01930">
    <property type="entry name" value="AcCoA-C-Actrans"/>
    <property type="match status" value="1"/>
</dbReference>
<feature type="active site" description="Acyl-thioester intermediate" evidence="7">
    <location>
        <position position="105"/>
    </location>
</feature>
<name>A0A7T0PXV8_9ACTO</name>
<dbReference type="PANTHER" id="PTHR18919">
    <property type="entry name" value="ACETYL-COA C-ACYLTRANSFERASE"/>
    <property type="match status" value="1"/>
</dbReference>
<dbReference type="PROSITE" id="PS00099">
    <property type="entry name" value="THIOLASE_3"/>
    <property type="match status" value="1"/>
</dbReference>
<protein>
    <recommendedName>
        <fullName evidence="6">Probable acetyl-CoA acetyltransferase</fullName>
        <ecNumber evidence="2">2.3.1.9</ecNumber>
    </recommendedName>
    <alternativeName>
        <fullName evidence="5">Acetoacetyl-CoA thiolase</fullName>
    </alternativeName>
</protein>
<dbReference type="InterPro" id="IPR020616">
    <property type="entry name" value="Thiolase_N"/>
</dbReference>
<evidence type="ECO:0000259" key="9">
    <source>
        <dbReference type="Pfam" id="PF00108"/>
    </source>
</evidence>
<dbReference type="Gene3D" id="3.40.47.10">
    <property type="match status" value="2"/>
</dbReference>
<dbReference type="GO" id="GO:0003985">
    <property type="term" value="F:acetyl-CoA C-acetyltransferase activity"/>
    <property type="evidence" value="ECO:0007669"/>
    <property type="project" value="UniProtKB-EC"/>
</dbReference>
<sequence length="413" mass="43013">MIGGLMHHTRSDLARLEGNATVIVSAMRTPTGRRRGSLSHMTAAELGAHAVRAALARVPRVVDDVAQVIFGNVYQGGAGQNVARQVALGAGLAVRVPAMTVNEVCGSGLKSVILAEQLIRLRRADVVVAGGTESMTRAALVSAYDPGTRSYLDPQPSLMVDGLTDAFSGEAMGVTAEEVAKQHAIDRASQDAWALRSHERAAGATRDGLYAQEIAPVDLSDGERLDHDEPIRPDTDEERLAGLRPVFAEDGTVTAGNASSVADGAAALVVTSADYARRHGLDVMAVVSSSSEIAIDPQIMGFSPTTAIRDLLSHQGLTTADVDSYEINEAFAATSLAVSQDLDLDPETVNPTGSSIALGHPLGASGARILVTLVHRLRREGLHRGVASLCVGGGMGIAVLVESLARSETVGAR</sequence>
<dbReference type="SUPFAM" id="SSF53901">
    <property type="entry name" value="Thiolase-like"/>
    <property type="match status" value="2"/>
</dbReference>
<evidence type="ECO:0000256" key="8">
    <source>
        <dbReference type="RuleBase" id="RU003557"/>
    </source>
</evidence>
<evidence type="ECO:0000256" key="2">
    <source>
        <dbReference type="ARBA" id="ARBA00012705"/>
    </source>
</evidence>
<dbReference type="CDD" id="cd00751">
    <property type="entry name" value="thiolase"/>
    <property type="match status" value="1"/>
</dbReference>
<evidence type="ECO:0000259" key="10">
    <source>
        <dbReference type="Pfam" id="PF02803"/>
    </source>
</evidence>
<reference evidence="11 12" key="1">
    <citation type="submission" date="2020-11" db="EMBL/GenBank/DDBJ databases">
        <title>Actinomyces sp. ZJ750.</title>
        <authorList>
            <person name="Zhou J."/>
        </authorList>
    </citation>
    <scope>NUCLEOTIDE SEQUENCE [LARGE SCALE GENOMIC DNA]</scope>
    <source>
        <strain evidence="11 12">ZJ750</strain>
    </source>
</reference>
<dbReference type="Proteomes" id="UP000594637">
    <property type="component" value="Chromosome"/>
</dbReference>
<dbReference type="InterPro" id="IPR016039">
    <property type="entry name" value="Thiolase-like"/>
</dbReference>
<dbReference type="PANTHER" id="PTHR18919:SF107">
    <property type="entry name" value="ACETYL-COA ACETYLTRANSFERASE, CYTOSOLIC"/>
    <property type="match status" value="1"/>
</dbReference>
<feature type="active site" description="Proton acceptor" evidence="7">
    <location>
        <position position="360"/>
    </location>
</feature>
<dbReference type="RefSeq" id="WP_196781524.1">
    <property type="nucleotide sequence ID" value="NZ_CP063989.1"/>
</dbReference>
<dbReference type="Pfam" id="PF00108">
    <property type="entry name" value="Thiolase_N"/>
    <property type="match status" value="1"/>
</dbReference>
<dbReference type="InterPro" id="IPR020610">
    <property type="entry name" value="Thiolase_AS"/>
</dbReference>
<evidence type="ECO:0000313" key="11">
    <source>
        <dbReference type="EMBL" id="QPL06230.1"/>
    </source>
</evidence>
<dbReference type="PROSITE" id="PS00098">
    <property type="entry name" value="THIOLASE_1"/>
    <property type="match status" value="1"/>
</dbReference>
<evidence type="ECO:0000256" key="5">
    <source>
        <dbReference type="ARBA" id="ARBA00030755"/>
    </source>
</evidence>
<keyword evidence="12" id="KW-1185">Reference proteome</keyword>
<feature type="domain" description="Thiolase N-terminal" evidence="9">
    <location>
        <begin position="22"/>
        <end position="273"/>
    </location>
</feature>
<dbReference type="AlphaFoldDB" id="A0A7T0PXV8"/>
<dbReference type="InterPro" id="IPR002155">
    <property type="entry name" value="Thiolase"/>
</dbReference>
<dbReference type="EMBL" id="CP063989">
    <property type="protein sequence ID" value="QPL06230.1"/>
    <property type="molecule type" value="Genomic_DNA"/>
</dbReference>
<evidence type="ECO:0000256" key="3">
    <source>
        <dbReference type="ARBA" id="ARBA00022679"/>
    </source>
</evidence>
<keyword evidence="4 8" id="KW-0012">Acyltransferase</keyword>
<evidence type="ECO:0000256" key="4">
    <source>
        <dbReference type="ARBA" id="ARBA00023315"/>
    </source>
</evidence>
<gene>
    <name evidence="11" type="ORF">ID810_04810</name>
</gene>
<feature type="domain" description="Thiolase C-terminal" evidence="10">
    <location>
        <begin position="283"/>
        <end position="402"/>
    </location>
</feature>
<dbReference type="EC" id="2.3.1.9" evidence="2"/>
<dbReference type="FunFam" id="3.40.47.10:FF:000010">
    <property type="entry name" value="Acetyl-CoA acetyltransferase (Thiolase)"/>
    <property type="match status" value="1"/>
</dbReference>
<evidence type="ECO:0000256" key="6">
    <source>
        <dbReference type="ARBA" id="ARBA00040529"/>
    </source>
</evidence>
<evidence type="ECO:0000313" key="12">
    <source>
        <dbReference type="Proteomes" id="UP000594637"/>
    </source>
</evidence>
<organism evidence="11 12">
    <name type="scientific">Actinomyces respiraculi</name>
    <dbReference type="NCBI Taxonomy" id="2744574"/>
    <lineage>
        <taxon>Bacteria</taxon>
        <taxon>Bacillati</taxon>
        <taxon>Actinomycetota</taxon>
        <taxon>Actinomycetes</taxon>
        <taxon>Actinomycetales</taxon>
        <taxon>Actinomycetaceae</taxon>
        <taxon>Actinomyces</taxon>
    </lineage>
</organism>
<dbReference type="Pfam" id="PF02803">
    <property type="entry name" value="Thiolase_C"/>
    <property type="match status" value="1"/>
</dbReference>
<keyword evidence="3 8" id="KW-0808">Transferase</keyword>
<proteinExistence type="inferred from homology"/>
<dbReference type="InterPro" id="IPR020617">
    <property type="entry name" value="Thiolase_C"/>
</dbReference>
<comment type="similarity">
    <text evidence="1 8">Belongs to the thiolase-like superfamily. Thiolase family.</text>
</comment>